<reference evidence="1" key="1">
    <citation type="journal article" date="2020" name="Mol. Plant Microbe Interact.">
        <title>Genome Sequence of the Biocontrol Agent Coniothyrium minitans strain Conio (IMI 134523).</title>
        <authorList>
            <person name="Patel D."/>
            <person name="Shittu T.A."/>
            <person name="Baroncelli R."/>
            <person name="Muthumeenakshi S."/>
            <person name="Osborne T.H."/>
            <person name="Janganan T.K."/>
            <person name="Sreenivasaprasad S."/>
        </authorList>
    </citation>
    <scope>NUCLEOTIDE SEQUENCE</scope>
    <source>
        <strain evidence="1">Conio</strain>
    </source>
</reference>
<gene>
    <name evidence="1" type="ORF">PMIN01_09457</name>
</gene>
<dbReference type="OrthoDB" id="5325862at2759"/>
<accession>A0A9P6GBX9</accession>
<evidence type="ECO:0000313" key="1">
    <source>
        <dbReference type="EMBL" id="KAF9732599.1"/>
    </source>
</evidence>
<sequence length="234" mass="25704">MSTVTLTAQQLDEKPPVDIAMLSDQDKEELVTADTVSVVSATINDGIKPAFTPAKSHHIHSKGIPFCACPLRRPNSSHSSKSHPSIATQYFFRPGQRPRAPTLDAGEGEDNIIKTVSKWTSRAQKFLLHDDRTFEWEYEKEKGSREQGKKDTSLVLTMNGRRIAALIRSEETRTLGSKSCSAGNGGELVLGHEAGGKEGISEELVITTVLLMLKKEIDRRRTVQFMMIAAAISG</sequence>
<organism evidence="1 2">
    <name type="scientific">Paraphaeosphaeria minitans</name>
    <dbReference type="NCBI Taxonomy" id="565426"/>
    <lineage>
        <taxon>Eukaryota</taxon>
        <taxon>Fungi</taxon>
        <taxon>Dikarya</taxon>
        <taxon>Ascomycota</taxon>
        <taxon>Pezizomycotina</taxon>
        <taxon>Dothideomycetes</taxon>
        <taxon>Pleosporomycetidae</taxon>
        <taxon>Pleosporales</taxon>
        <taxon>Massarineae</taxon>
        <taxon>Didymosphaeriaceae</taxon>
        <taxon>Paraphaeosphaeria</taxon>
    </lineage>
</organism>
<name>A0A9P6GBX9_9PLEO</name>
<keyword evidence="2" id="KW-1185">Reference proteome</keyword>
<proteinExistence type="predicted"/>
<dbReference type="EMBL" id="WJXW01000010">
    <property type="protein sequence ID" value="KAF9732599.1"/>
    <property type="molecule type" value="Genomic_DNA"/>
</dbReference>
<comment type="caution">
    <text evidence="1">The sequence shown here is derived from an EMBL/GenBank/DDBJ whole genome shotgun (WGS) entry which is preliminary data.</text>
</comment>
<dbReference type="AlphaFoldDB" id="A0A9P6GBX9"/>
<evidence type="ECO:0000313" key="2">
    <source>
        <dbReference type="Proteomes" id="UP000756921"/>
    </source>
</evidence>
<protein>
    <submittedName>
        <fullName evidence="1">Uncharacterized protein</fullName>
    </submittedName>
</protein>
<dbReference type="Proteomes" id="UP000756921">
    <property type="component" value="Unassembled WGS sequence"/>
</dbReference>